<evidence type="ECO:0000313" key="9">
    <source>
        <dbReference type="EMBL" id="WBY56432.1"/>
    </source>
</evidence>
<evidence type="ECO:0000256" key="5">
    <source>
        <dbReference type="ARBA" id="ARBA00048017"/>
    </source>
</evidence>
<feature type="compositionally biased region" description="Basic and acidic residues" evidence="6">
    <location>
        <begin position="342"/>
        <end position="351"/>
    </location>
</feature>
<dbReference type="GO" id="GO:0005634">
    <property type="term" value="C:nucleus"/>
    <property type="evidence" value="ECO:0007669"/>
    <property type="project" value="InterPro"/>
</dbReference>
<dbReference type="EC" id="2.3.1.48" evidence="2"/>
<evidence type="ECO:0000256" key="7">
    <source>
        <dbReference type="SAM" id="Phobius"/>
    </source>
</evidence>
<keyword evidence="7" id="KW-1133">Transmembrane helix</keyword>
<feature type="region of interest" description="Disordered" evidence="6">
    <location>
        <begin position="594"/>
        <end position="622"/>
    </location>
</feature>
<evidence type="ECO:0000256" key="4">
    <source>
        <dbReference type="ARBA" id="ARBA00023315"/>
    </source>
</evidence>
<keyword evidence="3" id="KW-0808">Transferase</keyword>
<feature type="region of interest" description="Disordered" evidence="6">
    <location>
        <begin position="282"/>
        <end position="351"/>
    </location>
</feature>
<dbReference type="InterPro" id="IPR019467">
    <property type="entry name" value="Hat1_N"/>
</dbReference>
<evidence type="ECO:0000313" key="10">
    <source>
        <dbReference type="Proteomes" id="UP001054126"/>
    </source>
</evidence>
<evidence type="ECO:0000256" key="3">
    <source>
        <dbReference type="ARBA" id="ARBA00022679"/>
    </source>
</evidence>
<dbReference type="GO" id="GO:0031509">
    <property type="term" value="P:subtelomeric heterochromatin formation"/>
    <property type="evidence" value="ECO:0007669"/>
    <property type="project" value="InterPro"/>
</dbReference>
<keyword evidence="4" id="KW-0012">Acyltransferase</keyword>
<dbReference type="InterPro" id="IPR017380">
    <property type="entry name" value="Hist_AcTrfase_B-typ_cat-su"/>
</dbReference>
<comment type="catalytic activity">
    <reaction evidence="5">
        <text>L-lysyl-[protein] + acetyl-CoA = N(6)-acetyl-L-lysyl-[protein] + CoA + H(+)</text>
        <dbReference type="Rhea" id="RHEA:45948"/>
        <dbReference type="Rhea" id="RHEA-COMP:9752"/>
        <dbReference type="Rhea" id="RHEA-COMP:10731"/>
        <dbReference type="ChEBI" id="CHEBI:15378"/>
        <dbReference type="ChEBI" id="CHEBI:29969"/>
        <dbReference type="ChEBI" id="CHEBI:57287"/>
        <dbReference type="ChEBI" id="CHEBI:57288"/>
        <dbReference type="ChEBI" id="CHEBI:61930"/>
        <dbReference type="EC" id="2.3.1.48"/>
    </reaction>
</comment>
<organism evidence="9 10">
    <name type="scientific">Plasmodium yoelii yoelii</name>
    <dbReference type="NCBI Taxonomy" id="73239"/>
    <lineage>
        <taxon>Eukaryota</taxon>
        <taxon>Sar</taxon>
        <taxon>Alveolata</taxon>
        <taxon>Apicomplexa</taxon>
        <taxon>Aconoidasida</taxon>
        <taxon>Haemosporida</taxon>
        <taxon>Plasmodiidae</taxon>
        <taxon>Plasmodium</taxon>
        <taxon>Plasmodium (Vinckeia)</taxon>
    </lineage>
</organism>
<keyword evidence="7" id="KW-0472">Membrane</keyword>
<accession>A0AAE9WSR3</accession>
<evidence type="ECO:0000256" key="1">
    <source>
        <dbReference type="ARBA" id="ARBA00010543"/>
    </source>
</evidence>
<feature type="region of interest" description="Disordered" evidence="6">
    <location>
        <begin position="749"/>
        <end position="773"/>
    </location>
</feature>
<dbReference type="Pfam" id="PF10394">
    <property type="entry name" value="Hat1_N"/>
    <property type="match status" value="1"/>
</dbReference>
<gene>
    <name evidence="9" type="ORF">Py17XNL_000704272</name>
</gene>
<comment type="similarity">
    <text evidence="1">Belongs to the HAT1 family.</text>
</comment>
<name>A0AAE9WSR3_PLAYO</name>
<proteinExistence type="inferred from homology"/>
<feature type="transmembrane region" description="Helical" evidence="7">
    <location>
        <begin position="1028"/>
        <end position="1050"/>
    </location>
</feature>
<dbReference type="AlphaFoldDB" id="A0AAE9WSR3"/>
<dbReference type="InterPro" id="IPR037113">
    <property type="entry name" value="Hat1_N_sf"/>
</dbReference>
<sequence>MKSEINNIDNVQESKYEDMDRDYYNCIKNCAADLQNLSLNFFPSINAYACIPKLNAINSITFHPCISTKDYFNNTYSFKPLFTHHFFSDSEQVIGFESLKIDFYYTCDNYEVYMKLSGSISDQYENYNYIMLLLLQSLYITTPYPGGFIESEEEFLNILRRNEIKEDKNKQKKTRSIKDKHYKNIVNRNNYIPPGFVIYEKKLSEKIYLQIRKCGFSQTYFKLKNKNNNILDESGTIRDSFCDNTDILLQASNNANINNSIRLDKSGSSKIYDNVNENGKVKSLDSNNGYDNNSNTYENDNNTCENNSNNKISNNESVSNSTYKTSSNNSNICLSNSSTSIENEKTDGEEKNVVKENGSIELNVKSRENIFSEENIKHREIDSDNKKGKKKFIKYVTEKDLSKLYREYLNIIKDKKKKDTILKDVKEKSSSLEKANESEMRLNMNIENVEKTEEGKKSIIKKVMMKPKENVKNNEKIDEEKKKKRGTIEDKYNKYDYTIKSNFELLHRKVEWFYHWFIESASNIEYDCRWNVILPYIVFKQENTKNFSENNFIDSLNTYLNQERGIVGNKTDDKKNGCDNDEKIKNVGKRGFSEMNSSVKRRDSKSKRAKKGEGNTNESGQIKNVVNVVSVGNAENGENGENGENAENKDVNKIEMKETEYVLTREVVMQVINDTLNNKYEKEEEAYYSFHKKYDVVYLCSDLKNDENLLICDKIESGKNCEIVKSKEESSGSVMNIVDAKKKIIIDQTKNKKGRRRSNSDSRQGNNKEDINKEDTNEDVTEYLYYYYLFGLATTYTFFTFQFDRNRISQFLIFPPMQNKGLGMKVLEKIYHLSIINSNIKEITVEDPAASFTHLRDIITIKICIDLNIINPTILYPDEYLKTKNIKKEHVELDKKKFIKVCKETNKQIIRMIETISLAGVLPYPAPLYIENEDKYVHLRKKEKKNENVNLVNSMEYFEASDACKDVRIKIKKRIKSDYIGSLINKNTNCMSSDVFRDYVCLKRNAELAYIYHLCEVWRFATSLCLPIASLCLPIASLCLPIASLCLLIASLCLPIASLCLLIASLCLPIASLCLLIFYFFFFF</sequence>
<evidence type="ECO:0000259" key="8">
    <source>
        <dbReference type="Pfam" id="PF10394"/>
    </source>
</evidence>
<evidence type="ECO:0000256" key="2">
    <source>
        <dbReference type="ARBA" id="ARBA00013184"/>
    </source>
</evidence>
<feature type="domain" description="Histone acetyl transferase HAT1 N-terminal" evidence="8">
    <location>
        <begin position="55"/>
        <end position="204"/>
    </location>
</feature>
<dbReference type="Proteomes" id="UP001054126">
    <property type="component" value="Chromosome 7"/>
</dbReference>
<feature type="compositionally biased region" description="Low complexity" evidence="6">
    <location>
        <begin position="290"/>
        <end position="340"/>
    </location>
</feature>
<evidence type="ECO:0000256" key="6">
    <source>
        <dbReference type="SAM" id="MobiDB-lite"/>
    </source>
</evidence>
<dbReference type="SUPFAM" id="SSF55729">
    <property type="entry name" value="Acyl-CoA N-acyltransferases (Nat)"/>
    <property type="match status" value="2"/>
</dbReference>
<dbReference type="GO" id="GO:0004402">
    <property type="term" value="F:histone acetyltransferase activity"/>
    <property type="evidence" value="ECO:0007669"/>
    <property type="project" value="InterPro"/>
</dbReference>
<dbReference type="EMBL" id="CP115531">
    <property type="protein sequence ID" value="WBY56432.1"/>
    <property type="molecule type" value="Genomic_DNA"/>
</dbReference>
<protein>
    <recommendedName>
        <fullName evidence="2">histone acetyltransferase</fullName>
        <ecNumber evidence="2">2.3.1.48</ecNumber>
    </recommendedName>
</protein>
<dbReference type="Gene3D" id="3.90.360.10">
    <property type="entry name" value="Histone acetyl transferase 1 (HAT1), N-terminal domain"/>
    <property type="match status" value="1"/>
</dbReference>
<reference evidence="9" key="1">
    <citation type="submission" date="2023-01" db="EMBL/GenBank/DDBJ databases">
        <title>Long-Read Genome Assembly and Gene Model Annotations for the Rodent Malaria Parasite Plasmodium yoelii 17XNL.</title>
        <authorList>
            <person name="Mitchell G.J."/>
            <person name="Sebastian A."/>
            <person name="Albert I."/>
            <person name="Lindner S.E."/>
        </authorList>
    </citation>
    <scope>NUCLEOTIDE SEQUENCE</scope>
    <source>
        <strain evidence="9">17XNL clone 1.1</strain>
    </source>
</reference>
<dbReference type="Gene3D" id="3.40.630.30">
    <property type="match status" value="1"/>
</dbReference>
<dbReference type="PANTHER" id="PTHR12046">
    <property type="entry name" value="HISTONE ACETYLTRANSFERASE TYPE B CATALYTIC SUBUNIT"/>
    <property type="match status" value="1"/>
</dbReference>
<dbReference type="InterPro" id="IPR016181">
    <property type="entry name" value="Acyl_CoA_acyltransferase"/>
</dbReference>
<feature type="transmembrane region" description="Helical" evidence="7">
    <location>
        <begin position="1056"/>
        <end position="1082"/>
    </location>
</feature>
<dbReference type="GO" id="GO:0000781">
    <property type="term" value="C:chromosome, telomeric region"/>
    <property type="evidence" value="ECO:0007669"/>
    <property type="project" value="GOC"/>
</dbReference>
<keyword evidence="7" id="KW-0812">Transmembrane</keyword>